<dbReference type="EMBL" id="JAWDGP010002811">
    <property type="protein sequence ID" value="KAK3779762.1"/>
    <property type="molecule type" value="Genomic_DNA"/>
</dbReference>
<organism evidence="2 3">
    <name type="scientific">Elysia crispata</name>
    <name type="common">lettuce slug</name>
    <dbReference type="NCBI Taxonomy" id="231223"/>
    <lineage>
        <taxon>Eukaryota</taxon>
        <taxon>Metazoa</taxon>
        <taxon>Spiralia</taxon>
        <taxon>Lophotrochozoa</taxon>
        <taxon>Mollusca</taxon>
        <taxon>Gastropoda</taxon>
        <taxon>Heterobranchia</taxon>
        <taxon>Euthyneura</taxon>
        <taxon>Panpulmonata</taxon>
        <taxon>Sacoglossa</taxon>
        <taxon>Placobranchoidea</taxon>
        <taxon>Plakobranchidae</taxon>
        <taxon>Elysia</taxon>
    </lineage>
</organism>
<sequence>MKTNTRSTKLANITRMSIPETRLARKKNRSRRDVNIPIFISTHPHNNMYRHHHRSGIGGIDNNRNSNCTTININDNKNNNSIINSIDHIRSHILNNPHFHSHYHPHFHHHHHHHHQHHQHHRRHLVCECGVALPPSPRSRPARYRQNAPSSPPELPEDLSSPRKSGPDLSTYSPSDVQSPWKDRHK</sequence>
<keyword evidence="3" id="KW-1185">Reference proteome</keyword>
<dbReference type="AlphaFoldDB" id="A0AAE1DR77"/>
<feature type="compositionally biased region" description="Polar residues" evidence="1">
    <location>
        <begin position="168"/>
        <end position="178"/>
    </location>
</feature>
<dbReference type="Proteomes" id="UP001283361">
    <property type="component" value="Unassembled WGS sequence"/>
</dbReference>
<comment type="caution">
    <text evidence="2">The sequence shown here is derived from an EMBL/GenBank/DDBJ whole genome shotgun (WGS) entry which is preliminary data.</text>
</comment>
<feature type="region of interest" description="Disordered" evidence="1">
    <location>
        <begin position="135"/>
        <end position="186"/>
    </location>
</feature>
<name>A0AAE1DR77_9GAST</name>
<proteinExistence type="predicted"/>
<protein>
    <submittedName>
        <fullName evidence="2">Uncharacterized protein</fullName>
    </submittedName>
</protein>
<gene>
    <name evidence="2" type="ORF">RRG08_035900</name>
</gene>
<evidence type="ECO:0000256" key="1">
    <source>
        <dbReference type="SAM" id="MobiDB-lite"/>
    </source>
</evidence>
<evidence type="ECO:0000313" key="3">
    <source>
        <dbReference type="Proteomes" id="UP001283361"/>
    </source>
</evidence>
<feature type="region of interest" description="Disordered" evidence="1">
    <location>
        <begin position="101"/>
        <end position="123"/>
    </location>
</feature>
<accession>A0AAE1DR77</accession>
<evidence type="ECO:0000313" key="2">
    <source>
        <dbReference type="EMBL" id="KAK3779762.1"/>
    </source>
</evidence>
<reference evidence="2" key="1">
    <citation type="journal article" date="2023" name="G3 (Bethesda)">
        <title>A reference genome for the long-term kleptoplast-retaining sea slug Elysia crispata morphotype clarki.</title>
        <authorList>
            <person name="Eastman K.E."/>
            <person name="Pendleton A.L."/>
            <person name="Shaikh M.A."/>
            <person name="Suttiyut T."/>
            <person name="Ogas R."/>
            <person name="Tomko P."/>
            <person name="Gavelis G."/>
            <person name="Widhalm J.R."/>
            <person name="Wisecaver J.H."/>
        </authorList>
    </citation>
    <scope>NUCLEOTIDE SEQUENCE</scope>
    <source>
        <strain evidence="2">ECLA1</strain>
    </source>
</reference>